<name>A0ABV4E1L5_9CLOT</name>
<protein>
    <submittedName>
        <fullName evidence="1">Uncharacterized protein</fullName>
    </submittedName>
</protein>
<reference evidence="1 2" key="1">
    <citation type="submission" date="2024-08" db="EMBL/GenBank/DDBJ databases">
        <title>Clostridium lapicellarii sp. nov., and Clostridium renhuaiense sp. nov., two species isolated from the mud in a fermentation cellar used for producing sauce-flavour Chinese liquors.</title>
        <authorList>
            <person name="Yang F."/>
            <person name="Wang H."/>
            <person name="Chen L.Q."/>
            <person name="Zhou N."/>
            <person name="Lu J.J."/>
            <person name="Pu X.X."/>
            <person name="Wan B."/>
            <person name="Wang L."/>
            <person name="Liu S.J."/>
        </authorList>
    </citation>
    <scope>NUCLEOTIDE SEQUENCE [LARGE SCALE GENOMIC DNA]</scope>
    <source>
        <strain evidence="1 2">MT-113</strain>
    </source>
</reference>
<feature type="non-terminal residue" evidence="1">
    <location>
        <position position="1"/>
    </location>
</feature>
<evidence type="ECO:0000313" key="1">
    <source>
        <dbReference type="EMBL" id="MEY8765055.1"/>
    </source>
</evidence>
<keyword evidence="2" id="KW-1185">Reference proteome</keyword>
<sequence length="137" mass="15846">GKVCSFLTYSKLTRSVYIYIMNCICYNYKYEGVRLVEKRDLEQIADLLDTKLDKKLEPIKSQVDENTRILKALVHSSEVSKAKMDKMSIDISHIQGDIEHIEKNISNVDENINVIKSMLGHHEVDIGVLKNKMIYKK</sequence>
<proteinExistence type="predicted"/>
<dbReference type="RefSeq" id="WP_369869534.1">
    <property type="nucleotide sequence ID" value="NZ_JBGFFE010000046.1"/>
</dbReference>
<organism evidence="1 2">
    <name type="scientific">Clostridium lapidicellarium</name>
    <dbReference type="NCBI Taxonomy" id="3240931"/>
    <lineage>
        <taxon>Bacteria</taxon>
        <taxon>Bacillati</taxon>
        <taxon>Bacillota</taxon>
        <taxon>Clostridia</taxon>
        <taxon>Eubacteriales</taxon>
        <taxon>Clostridiaceae</taxon>
        <taxon>Clostridium</taxon>
    </lineage>
</organism>
<dbReference type="EMBL" id="JBGFFE010000046">
    <property type="protein sequence ID" value="MEY8765055.1"/>
    <property type="molecule type" value="Genomic_DNA"/>
</dbReference>
<dbReference type="Proteomes" id="UP001565220">
    <property type="component" value="Unassembled WGS sequence"/>
</dbReference>
<comment type="caution">
    <text evidence="1">The sequence shown here is derived from an EMBL/GenBank/DDBJ whole genome shotgun (WGS) entry which is preliminary data.</text>
</comment>
<evidence type="ECO:0000313" key="2">
    <source>
        <dbReference type="Proteomes" id="UP001565220"/>
    </source>
</evidence>
<accession>A0ABV4E1L5</accession>
<gene>
    <name evidence="1" type="ORF">AB8S09_15660</name>
</gene>